<evidence type="ECO:0000313" key="1">
    <source>
        <dbReference type="EMBL" id="KOF04084.1"/>
    </source>
</evidence>
<dbReference type="EMBL" id="JSVA01000004">
    <property type="protein sequence ID" value="KOF04084.1"/>
    <property type="molecule type" value="Genomic_DNA"/>
</dbReference>
<sequence>MIKLKVLRIKGIPSGAHLPPAVTGACLPSGKRAFGEYLFCNALEVHKLEKNRKASFGNKAGFFMRLSVEKSNKTSPHCIAN</sequence>
<dbReference type="RefSeq" id="WP_053222316.1">
    <property type="nucleotide sequence ID" value="NZ_JSVA01000004.1"/>
</dbReference>
<protein>
    <submittedName>
        <fullName evidence="1">Uncharacterized protein</fullName>
    </submittedName>
</protein>
<comment type="caution">
    <text evidence="1">The sequence shown here is derived from an EMBL/GenBank/DDBJ whole genome shotgun (WGS) entry which is preliminary data.</text>
</comment>
<proteinExistence type="predicted"/>
<dbReference type="AlphaFoldDB" id="A0A0L8AP37"/>
<keyword evidence="2" id="KW-1185">Reference proteome</keyword>
<reference evidence="2" key="1">
    <citation type="submission" date="2014-11" db="EMBL/GenBank/DDBJ databases">
        <title>Genome sequencing of Roseivirga sp. D-25.</title>
        <authorList>
            <person name="Selvaratnam C."/>
            <person name="Thevarajoo S."/>
            <person name="Goh K.M."/>
            <person name="Eee R."/>
            <person name="Chan K.-G."/>
            <person name="Chong C.S."/>
        </authorList>
    </citation>
    <scope>NUCLEOTIDE SEQUENCE [LARGE SCALE GENOMIC DNA]</scope>
    <source>
        <strain evidence="2">D-25</strain>
    </source>
</reference>
<accession>A0A0L8AP37</accession>
<evidence type="ECO:0000313" key="2">
    <source>
        <dbReference type="Proteomes" id="UP000036908"/>
    </source>
</evidence>
<dbReference type="Proteomes" id="UP000036908">
    <property type="component" value="Unassembled WGS sequence"/>
</dbReference>
<dbReference type="PATRIC" id="fig|1566026.4.peg.2492"/>
<gene>
    <name evidence="1" type="ORF">OB69_03605</name>
</gene>
<name>A0A0L8AP37_9BACT</name>
<dbReference type="PROSITE" id="PS51257">
    <property type="entry name" value="PROKAR_LIPOPROTEIN"/>
    <property type="match status" value="1"/>
</dbReference>
<organism evidence="1 2">
    <name type="scientific">Roseivirga seohaensis subsp. aquiponti</name>
    <dbReference type="NCBI Taxonomy" id="1566026"/>
    <lineage>
        <taxon>Bacteria</taxon>
        <taxon>Pseudomonadati</taxon>
        <taxon>Bacteroidota</taxon>
        <taxon>Cytophagia</taxon>
        <taxon>Cytophagales</taxon>
        <taxon>Roseivirgaceae</taxon>
        <taxon>Roseivirga</taxon>
    </lineage>
</organism>